<feature type="non-terminal residue" evidence="10">
    <location>
        <position position="1"/>
    </location>
</feature>
<protein>
    <recommendedName>
        <fullName evidence="9">Protein kinase domain-containing protein</fullName>
    </recommendedName>
</protein>
<evidence type="ECO:0000256" key="2">
    <source>
        <dbReference type="ARBA" id="ARBA00022527"/>
    </source>
</evidence>
<dbReference type="InterPro" id="IPR011009">
    <property type="entry name" value="Kinase-like_dom_sf"/>
</dbReference>
<keyword evidence="2 8" id="KW-0723">Serine/threonine-protein kinase</keyword>
<evidence type="ECO:0000256" key="6">
    <source>
        <dbReference type="ARBA" id="ARBA00022840"/>
    </source>
</evidence>
<dbReference type="OMA" id="ATVFKYK"/>
<dbReference type="AlphaFoldDB" id="A0A0D2MFI1"/>
<evidence type="ECO:0000313" key="11">
    <source>
        <dbReference type="Proteomes" id="UP000054270"/>
    </source>
</evidence>
<keyword evidence="11" id="KW-1185">Reference proteome</keyword>
<dbReference type="PROSITE" id="PS50011">
    <property type="entry name" value="PROTEIN_KINASE_DOM"/>
    <property type="match status" value="1"/>
</dbReference>
<dbReference type="STRING" id="945553.A0A0D2MFI1"/>
<dbReference type="PANTHER" id="PTHR24346:SF82">
    <property type="entry name" value="KP78A-RELATED"/>
    <property type="match status" value="1"/>
</dbReference>
<keyword evidence="6 7" id="KW-0067">ATP-binding</keyword>
<dbReference type="SUPFAM" id="SSF56112">
    <property type="entry name" value="Protein kinase-like (PK-like)"/>
    <property type="match status" value="1"/>
</dbReference>
<name>A0A0D2MFI1_HYPSF</name>
<dbReference type="PROSITE" id="PS00107">
    <property type="entry name" value="PROTEIN_KINASE_ATP"/>
    <property type="match status" value="1"/>
</dbReference>
<dbReference type="PROSITE" id="PS00108">
    <property type="entry name" value="PROTEIN_KINASE_ST"/>
    <property type="match status" value="1"/>
</dbReference>
<organism evidence="10 11">
    <name type="scientific">Hypholoma sublateritium (strain FD-334 SS-4)</name>
    <dbReference type="NCBI Taxonomy" id="945553"/>
    <lineage>
        <taxon>Eukaryota</taxon>
        <taxon>Fungi</taxon>
        <taxon>Dikarya</taxon>
        <taxon>Basidiomycota</taxon>
        <taxon>Agaricomycotina</taxon>
        <taxon>Agaricomycetes</taxon>
        <taxon>Agaricomycetidae</taxon>
        <taxon>Agaricales</taxon>
        <taxon>Agaricineae</taxon>
        <taxon>Strophariaceae</taxon>
        <taxon>Hypholoma</taxon>
    </lineage>
</organism>
<sequence length="465" mass="52351">TGYELIDEIGGGGFSTVYRAVNIEEHRVAACKLVKLTKDTTDKERKNVEKEMRVHAALKQVHVLQFLNAVVVEIKHKLLYVPGIYMLLEFAGGGDLFDKIAANVGVDFEVAQLYFNQLVSGMSYIHSQGVCHRDLKPENILLDAAGMLKISDFGLSAVFRLKDSGNMRMLSEKCGSLPYVAPEVSLKLNSDVPYHAEPIDVWGIGVILYTLLVGNTPWDEPTANSPEFVGYVNGEIFTEHPWNLIPIEPLSLIRAMLTIDPALRMTLSDVAAHPWCMRQSQLSRDTPAELARRLTRHIHDNGDMDFCAPPTIGGSSDPAETEDNRVFQSETNHLSQFTQSLMLFSQTQSGARYMPHLTRFYATLVPDLLTGLLKEALEAMNVKTRLIPQITASDAGSQLHRIRVGGWDKRHQMFKGWVEVERFTYRGEEGSFCVMRRDEGNPISWRQLWRALIESQLVELHVLKK</sequence>
<dbReference type="OrthoDB" id="539158at2759"/>
<dbReference type="SMART" id="SM00220">
    <property type="entry name" value="S_TKc"/>
    <property type="match status" value="1"/>
</dbReference>
<evidence type="ECO:0000256" key="1">
    <source>
        <dbReference type="ARBA" id="ARBA00010791"/>
    </source>
</evidence>
<evidence type="ECO:0000256" key="7">
    <source>
        <dbReference type="PROSITE-ProRule" id="PRU10141"/>
    </source>
</evidence>
<dbReference type="EMBL" id="KN817550">
    <property type="protein sequence ID" value="KJA22343.1"/>
    <property type="molecule type" value="Genomic_DNA"/>
</dbReference>
<evidence type="ECO:0000256" key="4">
    <source>
        <dbReference type="ARBA" id="ARBA00022741"/>
    </source>
</evidence>
<dbReference type="GO" id="GO:0035556">
    <property type="term" value="P:intracellular signal transduction"/>
    <property type="evidence" value="ECO:0007669"/>
    <property type="project" value="TreeGrafter"/>
</dbReference>
<keyword evidence="3" id="KW-0808">Transferase</keyword>
<evidence type="ECO:0000256" key="3">
    <source>
        <dbReference type="ARBA" id="ARBA00022679"/>
    </source>
</evidence>
<evidence type="ECO:0000256" key="5">
    <source>
        <dbReference type="ARBA" id="ARBA00022777"/>
    </source>
</evidence>
<accession>A0A0D2MFI1</accession>
<dbReference type="Pfam" id="PF00069">
    <property type="entry name" value="Pkinase"/>
    <property type="match status" value="1"/>
</dbReference>
<dbReference type="InterPro" id="IPR008271">
    <property type="entry name" value="Ser/Thr_kinase_AS"/>
</dbReference>
<dbReference type="Gene3D" id="1.10.510.10">
    <property type="entry name" value="Transferase(Phosphotransferase) domain 1"/>
    <property type="match status" value="1"/>
</dbReference>
<comment type="similarity">
    <text evidence="1">Belongs to the protein kinase superfamily. CAMK Ser/Thr protein kinase family. NIM1 subfamily.</text>
</comment>
<evidence type="ECO:0000259" key="9">
    <source>
        <dbReference type="PROSITE" id="PS50011"/>
    </source>
</evidence>
<keyword evidence="5" id="KW-0418">Kinase</keyword>
<proteinExistence type="inferred from homology"/>
<dbReference type="InterPro" id="IPR017441">
    <property type="entry name" value="Protein_kinase_ATP_BS"/>
</dbReference>
<dbReference type="GO" id="GO:0004674">
    <property type="term" value="F:protein serine/threonine kinase activity"/>
    <property type="evidence" value="ECO:0007669"/>
    <property type="project" value="UniProtKB-KW"/>
</dbReference>
<dbReference type="PANTHER" id="PTHR24346">
    <property type="entry name" value="MAP/MICROTUBULE AFFINITY-REGULATING KINASE"/>
    <property type="match status" value="1"/>
</dbReference>
<reference evidence="11" key="1">
    <citation type="submission" date="2014-04" db="EMBL/GenBank/DDBJ databases">
        <title>Evolutionary Origins and Diversification of the Mycorrhizal Mutualists.</title>
        <authorList>
            <consortium name="DOE Joint Genome Institute"/>
            <consortium name="Mycorrhizal Genomics Consortium"/>
            <person name="Kohler A."/>
            <person name="Kuo A."/>
            <person name="Nagy L.G."/>
            <person name="Floudas D."/>
            <person name="Copeland A."/>
            <person name="Barry K.W."/>
            <person name="Cichocki N."/>
            <person name="Veneault-Fourrey C."/>
            <person name="LaButti K."/>
            <person name="Lindquist E.A."/>
            <person name="Lipzen A."/>
            <person name="Lundell T."/>
            <person name="Morin E."/>
            <person name="Murat C."/>
            <person name="Riley R."/>
            <person name="Ohm R."/>
            <person name="Sun H."/>
            <person name="Tunlid A."/>
            <person name="Henrissat B."/>
            <person name="Grigoriev I.V."/>
            <person name="Hibbett D.S."/>
            <person name="Martin F."/>
        </authorList>
    </citation>
    <scope>NUCLEOTIDE SEQUENCE [LARGE SCALE GENOMIC DNA]</scope>
    <source>
        <strain evidence="11">FD-334 SS-4</strain>
    </source>
</reference>
<evidence type="ECO:0000313" key="10">
    <source>
        <dbReference type="EMBL" id="KJA22343.1"/>
    </source>
</evidence>
<feature type="domain" description="Protein kinase" evidence="9">
    <location>
        <begin position="3"/>
        <end position="276"/>
    </location>
</feature>
<dbReference type="GO" id="GO:0005737">
    <property type="term" value="C:cytoplasm"/>
    <property type="evidence" value="ECO:0007669"/>
    <property type="project" value="TreeGrafter"/>
</dbReference>
<feature type="binding site" evidence="7">
    <location>
        <position position="32"/>
    </location>
    <ligand>
        <name>ATP</name>
        <dbReference type="ChEBI" id="CHEBI:30616"/>
    </ligand>
</feature>
<keyword evidence="4 7" id="KW-0547">Nucleotide-binding</keyword>
<dbReference type="Proteomes" id="UP000054270">
    <property type="component" value="Unassembled WGS sequence"/>
</dbReference>
<dbReference type="InterPro" id="IPR000719">
    <property type="entry name" value="Prot_kinase_dom"/>
</dbReference>
<evidence type="ECO:0000256" key="8">
    <source>
        <dbReference type="RuleBase" id="RU000304"/>
    </source>
</evidence>
<dbReference type="FunFam" id="1.10.510.10:FF:000571">
    <property type="entry name" value="Maternal embryonic leucine zipper kinase"/>
    <property type="match status" value="1"/>
</dbReference>
<dbReference type="GO" id="GO:0005524">
    <property type="term" value="F:ATP binding"/>
    <property type="evidence" value="ECO:0007669"/>
    <property type="project" value="UniProtKB-UniRule"/>
</dbReference>
<gene>
    <name evidence="10" type="ORF">HYPSUDRAFT_139331</name>
</gene>